<keyword evidence="1" id="KW-0479">Metal-binding</keyword>
<feature type="domain" description="Ubiquitin-like" evidence="2">
    <location>
        <begin position="12"/>
        <end position="82"/>
    </location>
</feature>
<name>A0A9P6F0A6_9FUNG</name>
<dbReference type="SMART" id="SM00213">
    <property type="entry name" value="UBQ"/>
    <property type="match status" value="1"/>
</dbReference>
<dbReference type="SUPFAM" id="SSF54236">
    <property type="entry name" value="Ubiquitin-like"/>
    <property type="match status" value="1"/>
</dbReference>
<organism evidence="4 5">
    <name type="scientific">Mortierella hygrophila</name>
    <dbReference type="NCBI Taxonomy" id="979708"/>
    <lineage>
        <taxon>Eukaryota</taxon>
        <taxon>Fungi</taxon>
        <taxon>Fungi incertae sedis</taxon>
        <taxon>Mucoromycota</taxon>
        <taxon>Mortierellomycotina</taxon>
        <taxon>Mortierellomycetes</taxon>
        <taxon>Mortierellales</taxon>
        <taxon>Mortierellaceae</taxon>
        <taxon>Mortierella</taxon>
    </lineage>
</organism>
<evidence type="ECO:0000313" key="4">
    <source>
        <dbReference type="EMBL" id="KAF9538866.1"/>
    </source>
</evidence>
<dbReference type="InterPro" id="IPR013083">
    <property type="entry name" value="Znf_RING/FYVE/PHD"/>
</dbReference>
<evidence type="ECO:0000259" key="2">
    <source>
        <dbReference type="PROSITE" id="PS50053"/>
    </source>
</evidence>
<evidence type="ECO:0000256" key="1">
    <source>
        <dbReference type="PROSITE-ProRule" id="PRU00175"/>
    </source>
</evidence>
<dbReference type="PANTHER" id="PTHR10666">
    <property type="entry name" value="UBIQUITIN"/>
    <property type="match status" value="1"/>
</dbReference>
<dbReference type="Proteomes" id="UP000723463">
    <property type="component" value="Unassembled WGS sequence"/>
</dbReference>
<dbReference type="PRINTS" id="PR00348">
    <property type="entry name" value="UBIQUITIN"/>
</dbReference>
<keyword evidence="1" id="KW-0863">Zinc-finger</keyword>
<gene>
    <name evidence="4" type="ORF">EC957_006082</name>
</gene>
<comment type="caution">
    <text evidence="4">The sequence shown here is derived from an EMBL/GenBank/DDBJ whole genome shotgun (WGS) entry which is preliminary data.</text>
</comment>
<dbReference type="SMART" id="SM00184">
    <property type="entry name" value="RING"/>
    <property type="match status" value="1"/>
</dbReference>
<reference evidence="4" key="1">
    <citation type="journal article" date="2020" name="Fungal Divers.">
        <title>Resolving the Mortierellaceae phylogeny through synthesis of multi-gene phylogenetics and phylogenomics.</title>
        <authorList>
            <person name="Vandepol N."/>
            <person name="Liber J."/>
            <person name="Desiro A."/>
            <person name="Na H."/>
            <person name="Kennedy M."/>
            <person name="Barry K."/>
            <person name="Grigoriev I.V."/>
            <person name="Miller A.N."/>
            <person name="O'Donnell K."/>
            <person name="Stajich J.E."/>
            <person name="Bonito G."/>
        </authorList>
    </citation>
    <scope>NUCLEOTIDE SEQUENCE</scope>
    <source>
        <strain evidence="4">NRRL 2591</strain>
    </source>
</reference>
<dbReference type="EMBL" id="JAAAXW010000279">
    <property type="protein sequence ID" value="KAF9538866.1"/>
    <property type="molecule type" value="Genomic_DNA"/>
</dbReference>
<dbReference type="InterPro" id="IPR019956">
    <property type="entry name" value="Ubiquitin_dom"/>
</dbReference>
<dbReference type="PROSITE" id="PS50053">
    <property type="entry name" value="UBIQUITIN_2"/>
    <property type="match status" value="2"/>
</dbReference>
<dbReference type="AlphaFoldDB" id="A0A9P6F0A6"/>
<dbReference type="Gene3D" id="3.30.40.10">
    <property type="entry name" value="Zinc/RING finger domain, C3HC4 (zinc finger)"/>
    <property type="match status" value="1"/>
</dbReference>
<accession>A0A9P6F0A6</accession>
<dbReference type="GO" id="GO:0008270">
    <property type="term" value="F:zinc ion binding"/>
    <property type="evidence" value="ECO:0007669"/>
    <property type="project" value="UniProtKB-KW"/>
</dbReference>
<dbReference type="PROSITE" id="PS50089">
    <property type="entry name" value="ZF_RING_2"/>
    <property type="match status" value="1"/>
</dbReference>
<feature type="domain" description="RING-type" evidence="3">
    <location>
        <begin position="322"/>
        <end position="357"/>
    </location>
</feature>
<dbReference type="Gene3D" id="3.10.20.90">
    <property type="entry name" value="Phosphatidylinositol 3-kinase Catalytic Subunit, Chain A, domain 1"/>
    <property type="match status" value="1"/>
</dbReference>
<feature type="domain" description="Ubiquitin-like" evidence="2">
    <location>
        <begin position="102"/>
        <end position="172"/>
    </location>
</feature>
<dbReference type="InterPro" id="IPR050158">
    <property type="entry name" value="Ubiquitin_ubiquitin-like"/>
</dbReference>
<dbReference type="SUPFAM" id="SSF57850">
    <property type="entry name" value="RING/U-box"/>
    <property type="match status" value="1"/>
</dbReference>
<dbReference type="Pfam" id="PF00240">
    <property type="entry name" value="ubiquitin"/>
    <property type="match status" value="1"/>
</dbReference>
<evidence type="ECO:0000313" key="5">
    <source>
        <dbReference type="Proteomes" id="UP000723463"/>
    </source>
</evidence>
<dbReference type="InterPro" id="IPR029071">
    <property type="entry name" value="Ubiquitin-like_domsf"/>
</dbReference>
<proteinExistence type="predicted"/>
<dbReference type="InterPro" id="IPR001841">
    <property type="entry name" value="Znf_RING"/>
</dbReference>
<evidence type="ECO:0000259" key="3">
    <source>
        <dbReference type="PROSITE" id="PS50089"/>
    </source>
</evidence>
<dbReference type="InterPro" id="IPR000626">
    <property type="entry name" value="Ubiquitin-like_dom"/>
</dbReference>
<evidence type="ECO:0008006" key="6">
    <source>
        <dbReference type="Google" id="ProtNLM"/>
    </source>
</evidence>
<keyword evidence="1" id="KW-0862">Zinc</keyword>
<protein>
    <recommendedName>
        <fullName evidence="6">Ubiquitin</fullName>
    </recommendedName>
</protein>
<sequence>MPIYTPRSPSNMSTTLDIINANSGPDEAITVPYILNEPISALLKRIQATFFSNGSMSNTREDLYLNGKRLKDRTKTLAHYRIFGRTLTYHVLSARPNGRCPFSIQVITPTGKIIPLICHPHTFVEDVKDMIQEKERIADDQQTITYAGMQLEESRMLQFYGISAGSTLHVALPRPCTVTLPGILYLDNKVGTHMGVRKIRFSRNASRGRVPNIGTNVECECKCTPGPIVIVQKGLGTLEIAKATLTCPNCGKSDKIVPVAFGFLKCKYRYHGIQASNGAQFTSDWEEVHADDRYHLVSADIKRAGWSCLVVESAGLHQYDPCTICLEPLRQCEILVCGHQFHSVCAKKWKGFCPNCQNNKHLVFTQLTRSGSGYF</sequence>
<keyword evidence="5" id="KW-1185">Reference proteome</keyword>